<dbReference type="Proteomes" id="UP000308652">
    <property type="component" value="Unassembled WGS sequence"/>
</dbReference>
<feature type="region of interest" description="Disordered" evidence="1">
    <location>
        <begin position="1"/>
        <end position="35"/>
    </location>
</feature>
<dbReference type="OrthoDB" id="3269202at2759"/>
<protein>
    <submittedName>
        <fullName evidence="2">Uncharacterized protein</fullName>
    </submittedName>
</protein>
<evidence type="ECO:0000313" key="2">
    <source>
        <dbReference type="EMBL" id="TFK43604.1"/>
    </source>
</evidence>
<evidence type="ECO:0000313" key="3">
    <source>
        <dbReference type="Proteomes" id="UP000308652"/>
    </source>
</evidence>
<sequence length="160" mass="17679">MSAYYPSQGSYSHHGQPVVYTSSSHHHQPAYAGGSEYYAQPAGGVVYVPTHGSSGSHHRSRHHSHSHGHGIPQVVTSMGAPVVMQPSSHGGRHYSDGGHRHHLSFGERLRRFFGLAPRSGYRYKSNRGTWGFLGYSKKPRYVDATTGGEVDRRGRPIYRV</sequence>
<reference evidence="2 3" key="1">
    <citation type="journal article" date="2019" name="Nat. Ecol. Evol.">
        <title>Megaphylogeny resolves global patterns of mushroom evolution.</title>
        <authorList>
            <person name="Varga T."/>
            <person name="Krizsan K."/>
            <person name="Foldi C."/>
            <person name="Dima B."/>
            <person name="Sanchez-Garcia M."/>
            <person name="Sanchez-Ramirez S."/>
            <person name="Szollosi G.J."/>
            <person name="Szarkandi J.G."/>
            <person name="Papp V."/>
            <person name="Albert L."/>
            <person name="Andreopoulos W."/>
            <person name="Angelini C."/>
            <person name="Antonin V."/>
            <person name="Barry K.W."/>
            <person name="Bougher N.L."/>
            <person name="Buchanan P."/>
            <person name="Buyck B."/>
            <person name="Bense V."/>
            <person name="Catcheside P."/>
            <person name="Chovatia M."/>
            <person name="Cooper J."/>
            <person name="Damon W."/>
            <person name="Desjardin D."/>
            <person name="Finy P."/>
            <person name="Geml J."/>
            <person name="Haridas S."/>
            <person name="Hughes K."/>
            <person name="Justo A."/>
            <person name="Karasinski D."/>
            <person name="Kautmanova I."/>
            <person name="Kiss B."/>
            <person name="Kocsube S."/>
            <person name="Kotiranta H."/>
            <person name="LaButti K.M."/>
            <person name="Lechner B.E."/>
            <person name="Liimatainen K."/>
            <person name="Lipzen A."/>
            <person name="Lukacs Z."/>
            <person name="Mihaltcheva S."/>
            <person name="Morgado L.N."/>
            <person name="Niskanen T."/>
            <person name="Noordeloos M.E."/>
            <person name="Ohm R.A."/>
            <person name="Ortiz-Santana B."/>
            <person name="Ovrebo C."/>
            <person name="Racz N."/>
            <person name="Riley R."/>
            <person name="Savchenko A."/>
            <person name="Shiryaev A."/>
            <person name="Soop K."/>
            <person name="Spirin V."/>
            <person name="Szebenyi C."/>
            <person name="Tomsovsky M."/>
            <person name="Tulloss R.E."/>
            <person name="Uehling J."/>
            <person name="Grigoriev I.V."/>
            <person name="Vagvolgyi C."/>
            <person name="Papp T."/>
            <person name="Martin F.M."/>
            <person name="Miettinen O."/>
            <person name="Hibbett D.S."/>
            <person name="Nagy L.G."/>
        </authorList>
    </citation>
    <scope>NUCLEOTIDE SEQUENCE [LARGE SCALE GENOMIC DNA]</scope>
    <source>
        <strain evidence="2 3">CBS 166.37</strain>
    </source>
</reference>
<feature type="compositionally biased region" description="Polar residues" evidence="1">
    <location>
        <begin position="1"/>
        <end position="23"/>
    </location>
</feature>
<dbReference type="AlphaFoldDB" id="A0A5C3MDX8"/>
<organism evidence="2 3">
    <name type="scientific">Crucibulum laeve</name>
    <dbReference type="NCBI Taxonomy" id="68775"/>
    <lineage>
        <taxon>Eukaryota</taxon>
        <taxon>Fungi</taxon>
        <taxon>Dikarya</taxon>
        <taxon>Basidiomycota</taxon>
        <taxon>Agaricomycotina</taxon>
        <taxon>Agaricomycetes</taxon>
        <taxon>Agaricomycetidae</taxon>
        <taxon>Agaricales</taxon>
        <taxon>Agaricineae</taxon>
        <taxon>Nidulariaceae</taxon>
        <taxon>Crucibulum</taxon>
    </lineage>
</organism>
<dbReference type="EMBL" id="ML213591">
    <property type="protein sequence ID" value="TFK43604.1"/>
    <property type="molecule type" value="Genomic_DNA"/>
</dbReference>
<proteinExistence type="predicted"/>
<name>A0A5C3MDX8_9AGAR</name>
<gene>
    <name evidence="2" type="ORF">BDQ12DRAFT_675256</name>
</gene>
<evidence type="ECO:0000256" key="1">
    <source>
        <dbReference type="SAM" id="MobiDB-lite"/>
    </source>
</evidence>
<accession>A0A5C3MDX8</accession>
<keyword evidence="3" id="KW-1185">Reference proteome</keyword>